<evidence type="ECO:0000313" key="2">
    <source>
        <dbReference type="EnsemblMetazoa" id="AFUN001309-PA"/>
    </source>
</evidence>
<dbReference type="AlphaFoldDB" id="A0A182R567"/>
<dbReference type="VEuPathDB" id="VectorBase:AFUN001309"/>
<reference evidence="2" key="1">
    <citation type="submission" date="2020-05" db="UniProtKB">
        <authorList>
            <consortium name="EnsemblMetazoa"/>
        </authorList>
    </citation>
    <scope>IDENTIFICATION</scope>
    <source>
        <strain evidence="2">FUMOZ</strain>
    </source>
</reference>
<dbReference type="VEuPathDB" id="VectorBase:AFUN2_006294"/>
<feature type="region of interest" description="Disordered" evidence="1">
    <location>
        <begin position="78"/>
        <end position="106"/>
    </location>
</feature>
<protein>
    <submittedName>
        <fullName evidence="2">Uncharacterized protein</fullName>
    </submittedName>
</protein>
<sequence>MIASKSKTADRLTAEKLHRIIKNIRNASSILSTSEDTDVGGCDQKLDANNECCTLNVSQLKISHRKLTVDEIDKIMKNLSTTSTPSGEPDRPSTVDSEMQQVKQEAPSVSEIQYVESEISFTSYDPSAGTHSALELLADVEDNLAYSDESLLSFSGNDDDQSDRTNVRLHFSPGSAASWTNPSTLFAFRTIELTASEEYESYGETSSSVVDRPIMQVKVRPLPASHAIRTGCLRVQPSDDERPLIDFRQIERNTKAASWKHRDKIGKSSRHQGNFVALKCAILKPQTAGE</sequence>
<dbReference type="EnsemblMetazoa" id="AFUN001309-RA">
    <property type="protein sequence ID" value="AFUN001309-PA"/>
    <property type="gene ID" value="AFUN001309"/>
</dbReference>
<name>A0A182R567_ANOFN</name>
<evidence type="ECO:0000256" key="1">
    <source>
        <dbReference type="SAM" id="MobiDB-lite"/>
    </source>
</evidence>
<feature type="compositionally biased region" description="Polar residues" evidence="1">
    <location>
        <begin position="94"/>
        <end position="103"/>
    </location>
</feature>
<accession>A0A182R567</accession>
<proteinExistence type="predicted"/>
<organism evidence="2">
    <name type="scientific">Anopheles funestus</name>
    <name type="common">African malaria mosquito</name>
    <dbReference type="NCBI Taxonomy" id="62324"/>
    <lineage>
        <taxon>Eukaryota</taxon>
        <taxon>Metazoa</taxon>
        <taxon>Ecdysozoa</taxon>
        <taxon>Arthropoda</taxon>
        <taxon>Hexapoda</taxon>
        <taxon>Insecta</taxon>
        <taxon>Pterygota</taxon>
        <taxon>Neoptera</taxon>
        <taxon>Endopterygota</taxon>
        <taxon>Diptera</taxon>
        <taxon>Nematocera</taxon>
        <taxon>Culicoidea</taxon>
        <taxon>Culicidae</taxon>
        <taxon>Anophelinae</taxon>
        <taxon>Anopheles</taxon>
    </lineage>
</organism>